<evidence type="ECO:0000313" key="2">
    <source>
        <dbReference type="EMBL" id="KUK44599.1"/>
    </source>
</evidence>
<evidence type="ECO:0000259" key="1">
    <source>
        <dbReference type="Pfam" id="PF19502"/>
    </source>
</evidence>
<feature type="domain" description="DUF6036" evidence="1">
    <location>
        <begin position="27"/>
        <end position="190"/>
    </location>
</feature>
<dbReference type="Pfam" id="PF19502">
    <property type="entry name" value="DUF6036"/>
    <property type="match status" value="1"/>
</dbReference>
<name>A0A101FUB4_9EURY</name>
<dbReference type="Gene3D" id="3.30.460.40">
    <property type="match status" value="1"/>
</dbReference>
<sequence length="229" mass="26081">MPYNPKELSSQEEIYSLFRSLGDVLTEPVKVLIIGGAALIEYALKDATKDVDIICVTDEDKKSLLECALNVGFELKGPEKRHRRLGLDRIAIKNSHTIDIFARTISGGFIATANMWYRAINLKKFGLLDVRYASREDIFIMKLIAHRDGDLEDCAKLVTVGLDFDIIYDEVESQYVSNLDDSDDFKDFKIWITYLDEGVGDLELKYGISIPISDKISKLSDDYYNNRFK</sequence>
<dbReference type="SUPFAM" id="SSF81301">
    <property type="entry name" value="Nucleotidyltransferase"/>
    <property type="match status" value="1"/>
</dbReference>
<accession>A0A101FUB4</accession>
<comment type="caution">
    <text evidence="2">The sequence shown here is derived from an EMBL/GenBank/DDBJ whole genome shotgun (WGS) entry which is preliminary data.</text>
</comment>
<dbReference type="AlphaFoldDB" id="A0A101FUB4"/>
<dbReference type="InterPro" id="IPR043519">
    <property type="entry name" value="NT_sf"/>
</dbReference>
<protein>
    <recommendedName>
        <fullName evidence="1">DUF6036 domain-containing protein</fullName>
    </recommendedName>
</protein>
<dbReference type="InterPro" id="IPR045792">
    <property type="entry name" value="DUF6036"/>
</dbReference>
<proteinExistence type="predicted"/>
<dbReference type="Proteomes" id="UP000057043">
    <property type="component" value="Unassembled WGS sequence"/>
</dbReference>
<dbReference type="EMBL" id="LGFT01000021">
    <property type="protein sequence ID" value="KUK44599.1"/>
    <property type="molecule type" value="Genomic_DNA"/>
</dbReference>
<dbReference type="PATRIC" id="fig|301375.7.peg.702"/>
<gene>
    <name evidence="2" type="ORF">XD72_1051</name>
</gene>
<reference evidence="2 3" key="1">
    <citation type="journal article" date="2015" name="MBio">
        <title>Genome-Resolved Metagenomic Analysis Reveals Roles for Candidate Phyla and Other Microbial Community Members in Biogeochemical Transformations in Oil Reservoirs.</title>
        <authorList>
            <person name="Hu P."/>
            <person name="Tom L."/>
            <person name="Singh A."/>
            <person name="Thomas B.C."/>
            <person name="Baker B.J."/>
            <person name="Piceno Y.M."/>
            <person name="Andersen G.L."/>
            <person name="Banfield J.F."/>
        </authorList>
    </citation>
    <scope>NUCLEOTIDE SEQUENCE [LARGE SCALE GENOMIC DNA]</scope>
    <source>
        <strain evidence="2">57_489</strain>
    </source>
</reference>
<evidence type="ECO:0000313" key="3">
    <source>
        <dbReference type="Proteomes" id="UP000057043"/>
    </source>
</evidence>
<organism evidence="2 3">
    <name type="scientific">Methanothrix harundinacea</name>
    <dbReference type="NCBI Taxonomy" id="301375"/>
    <lineage>
        <taxon>Archaea</taxon>
        <taxon>Methanobacteriati</taxon>
        <taxon>Methanobacteriota</taxon>
        <taxon>Stenosarchaea group</taxon>
        <taxon>Methanomicrobia</taxon>
        <taxon>Methanotrichales</taxon>
        <taxon>Methanotrichaceae</taxon>
        <taxon>Methanothrix</taxon>
    </lineage>
</organism>